<comment type="caution">
    <text evidence="1">The sequence shown here is derived from an EMBL/GenBank/DDBJ whole genome shotgun (WGS) entry which is preliminary data.</text>
</comment>
<name>A0A6D0PLI8_ECOLX</name>
<gene>
    <name evidence="1" type="ORF">G3V95_23490</name>
</gene>
<proteinExistence type="predicted"/>
<dbReference type="GO" id="GO:0003677">
    <property type="term" value="F:DNA binding"/>
    <property type="evidence" value="ECO:0007669"/>
    <property type="project" value="UniProtKB-KW"/>
</dbReference>
<dbReference type="AlphaFoldDB" id="A0A6D0PLI8"/>
<sequence>MTDKMHVRCTQCSKLLFKGQVIEVQIKCPRCGFVNELSAFERQTRGYYGSKGFSCIKPSRRNQGSE</sequence>
<reference evidence="1 2" key="1">
    <citation type="submission" date="2020-02" db="EMBL/GenBank/DDBJ databases">
        <authorList>
            <person name="Subbiah M."/>
            <person name="Call D."/>
        </authorList>
    </citation>
    <scope>NUCLEOTIDE SEQUENCE [LARGE SCALE GENOMIC DNA]</scope>
    <source>
        <strain evidence="1 2">8375wC2</strain>
    </source>
</reference>
<organism evidence="1 2">
    <name type="scientific">Escherichia coli</name>
    <dbReference type="NCBI Taxonomy" id="562"/>
    <lineage>
        <taxon>Bacteria</taxon>
        <taxon>Pseudomonadati</taxon>
        <taxon>Pseudomonadota</taxon>
        <taxon>Gammaproteobacteria</taxon>
        <taxon>Enterobacterales</taxon>
        <taxon>Enterobacteriaceae</taxon>
        <taxon>Escherichia</taxon>
    </lineage>
</organism>
<dbReference type="Proteomes" id="UP000469708">
    <property type="component" value="Unassembled WGS sequence"/>
</dbReference>
<evidence type="ECO:0000313" key="1">
    <source>
        <dbReference type="EMBL" id="NEM88388.1"/>
    </source>
</evidence>
<dbReference type="EMBL" id="JAAGYI010000081">
    <property type="protein sequence ID" value="NEM88388.1"/>
    <property type="molecule type" value="Genomic_DNA"/>
</dbReference>
<keyword evidence="1" id="KW-0238">DNA-binding</keyword>
<protein>
    <submittedName>
        <fullName evidence="1">Com family DNA-binding transcriptional regulator</fullName>
    </submittedName>
</protein>
<dbReference type="InterPro" id="IPR019294">
    <property type="entry name" value="Translation_reg_Com"/>
</dbReference>
<dbReference type="Pfam" id="PF10122">
    <property type="entry name" value="Zn_ribbon_Com"/>
    <property type="match status" value="1"/>
</dbReference>
<evidence type="ECO:0000313" key="2">
    <source>
        <dbReference type="Proteomes" id="UP000469708"/>
    </source>
</evidence>
<accession>A0A6D0PLI8</accession>